<dbReference type="PANTHER" id="PTHR22943">
    <property type="entry name" value="7-TRANSMEMBRANE DOMAIN RECEPTOR C.ELEGANS"/>
    <property type="match status" value="1"/>
</dbReference>
<evidence type="ECO:0000256" key="1">
    <source>
        <dbReference type="SAM" id="Phobius"/>
    </source>
</evidence>
<gene>
    <name evidence="2" type="primary">WBGene00305008</name>
</gene>
<dbReference type="Pfam" id="PF10326">
    <property type="entry name" value="7TM_GPCR_Str"/>
    <property type="match status" value="1"/>
</dbReference>
<keyword evidence="1" id="KW-0472">Membrane</keyword>
<evidence type="ECO:0000313" key="2">
    <source>
        <dbReference type="EnsemblMetazoa" id="PPA47146.1"/>
    </source>
</evidence>
<dbReference type="Proteomes" id="UP000005239">
    <property type="component" value="Unassembled WGS sequence"/>
</dbReference>
<proteinExistence type="predicted"/>
<feature type="transmembrane region" description="Helical" evidence="1">
    <location>
        <begin position="50"/>
        <end position="69"/>
    </location>
</feature>
<organism evidence="2 3">
    <name type="scientific">Pristionchus pacificus</name>
    <name type="common">Parasitic nematode worm</name>
    <dbReference type="NCBI Taxonomy" id="54126"/>
    <lineage>
        <taxon>Eukaryota</taxon>
        <taxon>Metazoa</taxon>
        <taxon>Ecdysozoa</taxon>
        <taxon>Nematoda</taxon>
        <taxon>Chromadorea</taxon>
        <taxon>Rhabditida</taxon>
        <taxon>Rhabditina</taxon>
        <taxon>Diplogasteromorpha</taxon>
        <taxon>Diplogasteroidea</taxon>
        <taxon>Neodiplogasteridae</taxon>
        <taxon>Pristionchus</taxon>
    </lineage>
</organism>
<sequence length="331" mass="36804">MTSPIYSWFYEDPFHSAFLAVTASLSVASNSLLLYIIATTTSASIGPYRWLLAVFAICDIMTSAGHAAFQPNMHMTTSGFYFFPRHGEMMIGGCSFDTIFALVFIATYYQTFLVLAYHYVYRYKTVTSGITRSFTDYWSRTQWTSIAVVIYVLYIAGFVGTCAIAFTPANETRALVPQEIHDIYGIDLRDPNRGFTVIAVRRPDPVTGAMVWHAPSVVGLLLLLGMFGGTATIIRQSLDGQNKKNADGPLQGSAHSDRDSRAVFLCATGNCPRFSRDYGNLPRSLRQCSLLDNLNLPLNRCILRPLLHHSFSNCRYSSLPSSIHRSHGIIS</sequence>
<keyword evidence="1" id="KW-1133">Transmembrane helix</keyword>
<feature type="transmembrane region" description="Helical" evidence="1">
    <location>
        <begin position="212"/>
        <end position="234"/>
    </location>
</feature>
<dbReference type="InterPro" id="IPR019428">
    <property type="entry name" value="7TM_GPCR_serpentine_rcpt_Str"/>
</dbReference>
<evidence type="ECO:0008006" key="4">
    <source>
        <dbReference type="Google" id="ProtNLM"/>
    </source>
</evidence>
<feature type="transmembrane region" description="Helical" evidence="1">
    <location>
        <begin position="89"/>
        <end position="120"/>
    </location>
</feature>
<reference evidence="3" key="1">
    <citation type="journal article" date="2008" name="Nat. Genet.">
        <title>The Pristionchus pacificus genome provides a unique perspective on nematode lifestyle and parasitism.</title>
        <authorList>
            <person name="Dieterich C."/>
            <person name="Clifton S.W."/>
            <person name="Schuster L.N."/>
            <person name="Chinwalla A."/>
            <person name="Delehaunty K."/>
            <person name="Dinkelacker I."/>
            <person name="Fulton L."/>
            <person name="Fulton R."/>
            <person name="Godfrey J."/>
            <person name="Minx P."/>
            <person name="Mitreva M."/>
            <person name="Roeseler W."/>
            <person name="Tian H."/>
            <person name="Witte H."/>
            <person name="Yang S.P."/>
            <person name="Wilson R.K."/>
            <person name="Sommer R.J."/>
        </authorList>
    </citation>
    <scope>NUCLEOTIDE SEQUENCE [LARGE SCALE GENOMIC DNA]</scope>
    <source>
        <strain evidence="3">PS312</strain>
    </source>
</reference>
<keyword evidence="3" id="KW-1185">Reference proteome</keyword>
<keyword evidence="1" id="KW-0812">Transmembrane</keyword>
<accession>A0A8R1V4Z9</accession>
<protein>
    <recommendedName>
        <fullName evidence="4">G protein-coupled receptor</fullName>
    </recommendedName>
</protein>
<reference evidence="2" key="2">
    <citation type="submission" date="2022-06" db="UniProtKB">
        <authorList>
            <consortium name="EnsemblMetazoa"/>
        </authorList>
    </citation>
    <scope>IDENTIFICATION</scope>
    <source>
        <strain evidence="2">PS312</strain>
    </source>
</reference>
<feature type="transmembrane region" description="Helical" evidence="1">
    <location>
        <begin position="141"/>
        <end position="166"/>
    </location>
</feature>
<name>A0A8R1V4Z9_PRIPA</name>
<evidence type="ECO:0000313" key="3">
    <source>
        <dbReference type="Proteomes" id="UP000005239"/>
    </source>
</evidence>
<feature type="transmembrane region" description="Helical" evidence="1">
    <location>
        <begin position="17"/>
        <end position="38"/>
    </location>
</feature>
<dbReference type="EnsemblMetazoa" id="PPA47146.1">
    <property type="protein sequence ID" value="PPA47146.1"/>
    <property type="gene ID" value="WBGene00305008"/>
</dbReference>
<dbReference type="AlphaFoldDB" id="A0A8R1V4Z9"/>
<dbReference type="SUPFAM" id="SSF81321">
    <property type="entry name" value="Family A G protein-coupled receptor-like"/>
    <property type="match status" value="1"/>
</dbReference>
<dbReference type="PANTHER" id="PTHR22943:SF248">
    <property type="entry name" value="SEVEN TM RECEPTOR"/>
    <property type="match status" value="1"/>
</dbReference>
<dbReference type="Gene3D" id="1.20.1070.10">
    <property type="entry name" value="Rhodopsin 7-helix transmembrane proteins"/>
    <property type="match status" value="1"/>
</dbReference>